<evidence type="ECO:0000313" key="4">
    <source>
        <dbReference type="Proteomes" id="UP001500466"/>
    </source>
</evidence>
<dbReference type="InterPro" id="IPR007569">
    <property type="entry name" value="DUF559"/>
</dbReference>
<proteinExistence type="predicted"/>
<protein>
    <recommendedName>
        <fullName evidence="2">DUF559 domain-containing protein</fullName>
    </recommendedName>
</protein>
<feature type="domain" description="DUF559" evidence="2">
    <location>
        <begin position="184"/>
        <end position="296"/>
    </location>
</feature>
<sequence>MIGRYCSKRCSGLAHRNRTTRTCHHCRSEFDIKASRADTGRDHYCSKDCYTAAFTVARVCRRCGVAFRSPLSDVARGWGTYCSKACVPAQVRRACRQCGTAFTAKLSVVGDGRARYCSNACRHLGRRNRVEQPCPECGQIFSVPASAAPGRRTCSRACRARQLANNPHMRAVLAAARHQMLTTRTETRPERILYALLDRLVPELAPGTAWARQLLLLDRWTVDAAIPDLRLVLQADGDYWHGLHEKDREDPRVAGNMANDAYQDRKLAEAGWQVLRFWESDLIRHLSDCADRLTRAIDTRRRQIADGARPRRHRLRRRTASEGVDWFNKRGIHTAIGAIPPPSTTPTTTLNTSPQPAA</sequence>
<name>A0ABP9H2U7_9ACTN</name>
<dbReference type="Pfam" id="PF04480">
    <property type="entry name" value="DUF559"/>
    <property type="match status" value="1"/>
</dbReference>
<dbReference type="SUPFAM" id="SSF52980">
    <property type="entry name" value="Restriction endonuclease-like"/>
    <property type="match status" value="1"/>
</dbReference>
<dbReference type="EMBL" id="BAABHS010000007">
    <property type="protein sequence ID" value="GAA4960843.1"/>
    <property type="molecule type" value="Genomic_DNA"/>
</dbReference>
<dbReference type="Proteomes" id="UP001500466">
    <property type="component" value="Unassembled WGS sequence"/>
</dbReference>
<organism evidence="3 4">
    <name type="scientific">Yinghuangia aomiensis</name>
    <dbReference type="NCBI Taxonomy" id="676205"/>
    <lineage>
        <taxon>Bacteria</taxon>
        <taxon>Bacillati</taxon>
        <taxon>Actinomycetota</taxon>
        <taxon>Actinomycetes</taxon>
        <taxon>Kitasatosporales</taxon>
        <taxon>Streptomycetaceae</taxon>
        <taxon>Yinghuangia</taxon>
    </lineage>
</organism>
<comment type="caution">
    <text evidence="3">The sequence shown here is derived from an EMBL/GenBank/DDBJ whole genome shotgun (WGS) entry which is preliminary data.</text>
</comment>
<feature type="compositionally biased region" description="Low complexity" evidence="1">
    <location>
        <begin position="345"/>
        <end position="358"/>
    </location>
</feature>
<gene>
    <name evidence="3" type="ORF">GCM10023205_25270</name>
</gene>
<feature type="region of interest" description="Disordered" evidence="1">
    <location>
        <begin position="335"/>
        <end position="358"/>
    </location>
</feature>
<keyword evidence="4" id="KW-1185">Reference proteome</keyword>
<dbReference type="RefSeq" id="WP_345675491.1">
    <property type="nucleotide sequence ID" value="NZ_BAABHS010000007.1"/>
</dbReference>
<evidence type="ECO:0000256" key="1">
    <source>
        <dbReference type="SAM" id="MobiDB-lite"/>
    </source>
</evidence>
<dbReference type="Gene3D" id="3.40.960.10">
    <property type="entry name" value="VSR Endonuclease"/>
    <property type="match status" value="1"/>
</dbReference>
<evidence type="ECO:0000313" key="3">
    <source>
        <dbReference type="EMBL" id="GAA4960843.1"/>
    </source>
</evidence>
<dbReference type="InterPro" id="IPR011335">
    <property type="entry name" value="Restrct_endonuc-II-like"/>
</dbReference>
<accession>A0ABP9H2U7</accession>
<evidence type="ECO:0000259" key="2">
    <source>
        <dbReference type="Pfam" id="PF04480"/>
    </source>
</evidence>
<reference evidence="4" key="1">
    <citation type="journal article" date="2019" name="Int. J. Syst. Evol. Microbiol.">
        <title>The Global Catalogue of Microorganisms (GCM) 10K type strain sequencing project: providing services to taxonomists for standard genome sequencing and annotation.</title>
        <authorList>
            <consortium name="The Broad Institute Genomics Platform"/>
            <consortium name="The Broad Institute Genome Sequencing Center for Infectious Disease"/>
            <person name="Wu L."/>
            <person name="Ma J."/>
        </authorList>
    </citation>
    <scope>NUCLEOTIDE SEQUENCE [LARGE SCALE GENOMIC DNA]</scope>
    <source>
        <strain evidence="4">JCM 17986</strain>
    </source>
</reference>